<comment type="caution">
    <text evidence="1">The sequence shown here is derived from an EMBL/GenBank/DDBJ whole genome shotgun (WGS) entry which is preliminary data.</text>
</comment>
<name>A0AAN7LZE9_TRANT</name>
<gene>
    <name evidence="1" type="ORF">SAY86_012138</name>
</gene>
<reference evidence="1 2" key="1">
    <citation type="journal article" date="2023" name="Hortic Res">
        <title>Pangenome of water caltrop reveals structural variations and asymmetric subgenome divergence after allopolyploidization.</title>
        <authorList>
            <person name="Zhang X."/>
            <person name="Chen Y."/>
            <person name="Wang L."/>
            <person name="Yuan Y."/>
            <person name="Fang M."/>
            <person name="Shi L."/>
            <person name="Lu R."/>
            <person name="Comes H.P."/>
            <person name="Ma Y."/>
            <person name="Chen Y."/>
            <person name="Huang G."/>
            <person name="Zhou Y."/>
            <person name="Zheng Z."/>
            <person name="Qiu Y."/>
        </authorList>
    </citation>
    <scope>NUCLEOTIDE SEQUENCE [LARGE SCALE GENOMIC DNA]</scope>
    <source>
        <strain evidence="1">F231</strain>
    </source>
</reference>
<keyword evidence="2" id="KW-1185">Reference proteome</keyword>
<dbReference type="EMBL" id="JAXQNO010000007">
    <property type="protein sequence ID" value="KAK4794144.1"/>
    <property type="molecule type" value="Genomic_DNA"/>
</dbReference>
<accession>A0AAN7LZE9</accession>
<dbReference type="Proteomes" id="UP001346149">
    <property type="component" value="Unassembled WGS sequence"/>
</dbReference>
<organism evidence="1 2">
    <name type="scientific">Trapa natans</name>
    <name type="common">Water chestnut</name>
    <dbReference type="NCBI Taxonomy" id="22666"/>
    <lineage>
        <taxon>Eukaryota</taxon>
        <taxon>Viridiplantae</taxon>
        <taxon>Streptophyta</taxon>
        <taxon>Embryophyta</taxon>
        <taxon>Tracheophyta</taxon>
        <taxon>Spermatophyta</taxon>
        <taxon>Magnoliopsida</taxon>
        <taxon>eudicotyledons</taxon>
        <taxon>Gunneridae</taxon>
        <taxon>Pentapetalae</taxon>
        <taxon>rosids</taxon>
        <taxon>malvids</taxon>
        <taxon>Myrtales</taxon>
        <taxon>Lythraceae</taxon>
        <taxon>Trapa</taxon>
    </lineage>
</organism>
<sequence length="92" mass="10589">MSRVSEGFPRRLHHLAAASGSGEGRLPILLGSLPVRVRCHQERAKRRIKDTQDHGQEQFIAETKEAGRKRVRNHARSVPSWRIKWTKKERAS</sequence>
<proteinExistence type="predicted"/>
<dbReference type="AlphaFoldDB" id="A0AAN7LZE9"/>
<protein>
    <submittedName>
        <fullName evidence="1">Uncharacterized protein</fullName>
    </submittedName>
</protein>
<evidence type="ECO:0000313" key="2">
    <source>
        <dbReference type="Proteomes" id="UP001346149"/>
    </source>
</evidence>
<evidence type="ECO:0000313" key="1">
    <source>
        <dbReference type="EMBL" id="KAK4794144.1"/>
    </source>
</evidence>